<dbReference type="InterPro" id="IPR005123">
    <property type="entry name" value="Oxoglu/Fe-dep_dioxygenase_dom"/>
</dbReference>
<dbReference type="PROSITE" id="PS51471">
    <property type="entry name" value="FE2OG_OXY"/>
    <property type="match status" value="1"/>
</dbReference>
<accession>A0A1I4XR59</accession>
<organism evidence="3 4">
    <name type="scientific">Dokdonella immobilis</name>
    <dbReference type="NCBI Taxonomy" id="578942"/>
    <lineage>
        <taxon>Bacteria</taxon>
        <taxon>Pseudomonadati</taxon>
        <taxon>Pseudomonadota</taxon>
        <taxon>Gammaproteobacteria</taxon>
        <taxon>Lysobacterales</taxon>
        <taxon>Rhodanobacteraceae</taxon>
        <taxon>Dokdonella</taxon>
    </lineage>
</organism>
<dbReference type="Gene3D" id="2.60.120.620">
    <property type="entry name" value="q2cbj1_9rhob like domain"/>
    <property type="match status" value="1"/>
</dbReference>
<dbReference type="InterPro" id="IPR044862">
    <property type="entry name" value="Pro_4_hyd_alph_FE2OG_OXY"/>
</dbReference>
<dbReference type="GO" id="GO:0046872">
    <property type="term" value="F:metal ion binding"/>
    <property type="evidence" value="ECO:0007669"/>
    <property type="project" value="UniProtKB-KW"/>
</dbReference>
<reference evidence="3 4" key="1">
    <citation type="submission" date="2016-10" db="EMBL/GenBank/DDBJ databases">
        <authorList>
            <person name="de Groot N.N."/>
        </authorList>
    </citation>
    <scope>NUCLEOTIDE SEQUENCE [LARGE SCALE GENOMIC DNA]</scope>
    <source>
        <strain evidence="3 4">CGMCC 1.7659</strain>
    </source>
</reference>
<dbReference type="OrthoDB" id="8578235at2"/>
<protein>
    <submittedName>
        <fullName evidence="3">2OG-Fe(II) oxygenase superfamily protein</fullName>
    </submittedName>
</protein>
<keyword evidence="4" id="KW-1185">Reference proteome</keyword>
<evidence type="ECO:0000259" key="2">
    <source>
        <dbReference type="PROSITE" id="PS51471"/>
    </source>
</evidence>
<keyword evidence="1" id="KW-0479">Metal-binding</keyword>
<gene>
    <name evidence="3" type="ORF">SAMN05216289_11170</name>
</gene>
<feature type="domain" description="Fe2OG dioxygenase" evidence="2">
    <location>
        <begin position="108"/>
        <end position="216"/>
    </location>
</feature>
<dbReference type="EMBL" id="FOVF01000011">
    <property type="protein sequence ID" value="SFN28324.1"/>
    <property type="molecule type" value="Genomic_DNA"/>
</dbReference>
<keyword evidence="1" id="KW-0560">Oxidoreductase</keyword>
<evidence type="ECO:0000313" key="4">
    <source>
        <dbReference type="Proteomes" id="UP000198575"/>
    </source>
</evidence>
<dbReference type="Pfam" id="PF13640">
    <property type="entry name" value="2OG-FeII_Oxy_3"/>
    <property type="match status" value="1"/>
</dbReference>
<sequence length="256" mass="28340">MPRDGVALPALPNPDRIAAFVRSGTLPVLNLLDPHALERPDTVVVSEPFAFLVAHGQLPEAARPSLGTDFPRYPSAGFFPHERVDCGAAINALIDELTSPAIAGAIGRRLGIANLGQYPTLVTICRALNRRHGTIHTDSRSKIATALLYLNESWPETSAGCLRFLRRADSIDDQVTPEIKPLYGNLVAFRRSDCSFHGHLPYEGERRVIQVAWLTSEEEKSRKTRRGRFSRLFKKLFGAIDRRIGAGRRDDASHLD</sequence>
<proteinExistence type="inferred from homology"/>
<dbReference type="Proteomes" id="UP000198575">
    <property type="component" value="Unassembled WGS sequence"/>
</dbReference>
<name>A0A1I4XR59_9GAMM</name>
<dbReference type="AlphaFoldDB" id="A0A1I4XR59"/>
<comment type="similarity">
    <text evidence="1">Belongs to the iron/ascorbate-dependent oxidoreductase family.</text>
</comment>
<dbReference type="STRING" id="578942.SAMN05216289_11170"/>
<keyword evidence="1" id="KW-0408">Iron</keyword>
<dbReference type="GO" id="GO:0016491">
    <property type="term" value="F:oxidoreductase activity"/>
    <property type="evidence" value="ECO:0007669"/>
    <property type="project" value="UniProtKB-KW"/>
</dbReference>
<evidence type="ECO:0000256" key="1">
    <source>
        <dbReference type="RuleBase" id="RU003682"/>
    </source>
</evidence>
<evidence type="ECO:0000313" key="3">
    <source>
        <dbReference type="EMBL" id="SFN28324.1"/>
    </source>
</evidence>